<protein>
    <submittedName>
        <fullName evidence="1">Uncharacterized protein</fullName>
    </submittedName>
</protein>
<evidence type="ECO:0000313" key="1">
    <source>
        <dbReference type="EMBL" id="MDF9407204.1"/>
    </source>
</evidence>
<accession>A0A9X4H6Y4</accession>
<dbReference type="Proteomes" id="UP001154312">
    <property type="component" value="Unassembled WGS sequence"/>
</dbReference>
<organism evidence="1 2">
    <name type="scientific">Pelotomaculum isophthalicicum JI</name>
    <dbReference type="NCBI Taxonomy" id="947010"/>
    <lineage>
        <taxon>Bacteria</taxon>
        <taxon>Bacillati</taxon>
        <taxon>Bacillota</taxon>
        <taxon>Clostridia</taxon>
        <taxon>Eubacteriales</taxon>
        <taxon>Desulfotomaculaceae</taxon>
        <taxon>Pelotomaculum</taxon>
    </lineage>
</organism>
<evidence type="ECO:0000313" key="2">
    <source>
        <dbReference type="Proteomes" id="UP001154312"/>
    </source>
</evidence>
<dbReference type="RefSeq" id="WP_277442381.1">
    <property type="nucleotide sequence ID" value="NZ_JAKOAV010000002.1"/>
</dbReference>
<keyword evidence="2" id="KW-1185">Reference proteome</keyword>
<reference evidence="1" key="1">
    <citation type="submission" date="2022-02" db="EMBL/GenBank/DDBJ databases">
        <authorList>
            <person name="Leng L."/>
        </authorList>
    </citation>
    <scope>NUCLEOTIDE SEQUENCE</scope>
    <source>
        <strain evidence="1">JI</strain>
    </source>
</reference>
<dbReference type="AlphaFoldDB" id="A0A9X4H6Y4"/>
<sequence length="218" mass="25075">MNPLLSERVDFFGSEFYSAILDVIRTNPNSADLRRYAASFIQLLVGAHGQDLVQRLNQKLFTEAPDDIPIFDDISGMFRLEFNRVGLTALELLLEEKRTFNTDEHATISELLSAVAQKILENIFSTVLDYQSLIDNHFRYLYSPRTEWAKFTKMVIFLRATHEYISNQLKQVEQLPNQGYYHDLQRCTDLDIEISAIGTANYNSLIETVAPSTKLEIE</sequence>
<gene>
    <name evidence="1" type="ORF">L7E55_02340</name>
</gene>
<name>A0A9X4H6Y4_9FIRM</name>
<dbReference type="EMBL" id="JAKOAV010000002">
    <property type="protein sequence ID" value="MDF9407204.1"/>
    <property type="molecule type" value="Genomic_DNA"/>
</dbReference>
<comment type="caution">
    <text evidence="1">The sequence shown here is derived from an EMBL/GenBank/DDBJ whole genome shotgun (WGS) entry which is preliminary data.</text>
</comment>
<proteinExistence type="predicted"/>